<name>A0ABV6SXI5_9GAMM</name>
<dbReference type="PANTHER" id="PTHR48079:SF6">
    <property type="entry name" value="NAD(P)-BINDING DOMAIN-CONTAINING PROTEIN-RELATED"/>
    <property type="match status" value="1"/>
</dbReference>
<evidence type="ECO:0000313" key="3">
    <source>
        <dbReference type="Proteomes" id="UP001589898"/>
    </source>
</evidence>
<gene>
    <name evidence="2" type="ORF">ACFFFU_10370</name>
</gene>
<dbReference type="Proteomes" id="UP001589898">
    <property type="component" value="Unassembled WGS sequence"/>
</dbReference>
<dbReference type="SUPFAM" id="SSF51735">
    <property type="entry name" value="NAD(P)-binding Rossmann-fold domains"/>
    <property type="match status" value="1"/>
</dbReference>
<dbReference type="Gene3D" id="3.40.50.720">
    <property type="entry name" value="NAD(P)-binding Rossmann-like Domain"/>
    <property type="match status" value="1"/>
</dbReference>
<sequence length="336" mass="35566">MRALVTGGTGFLGAALLHRLAAEGARLRVIVRPGSDATILDRIDAAYPQAALQRVACGLDAGADGLDAALDGIDVVFHLASAMSGGTEAVMRGTLATSAALLDALARRPAPPRVVLVGSLAVLDTASLAEGASVDDDTPLEPRPALRDAYTDAKLQQERMFRDRCARHRIPLVVARPGVLYGPGRITPSTRAGFGPLAGWFLLLGGDNPLPLAHVDNCAAALAWIARHADFAGEACNIVDQPQPGCREYLLRYRAGQRPGLRILPVPAPLGRLAARLLPWLHARSRGRVPLLLSPYRWRSSWRPFRYGSTALARLGFVAPVSADAALASALDAPSE</sequence>
<organism evidence="2 3">
    <name type="scientific">Luteimonas padinae</name>
    <dbReference type="NCBI Taxonomy" id="1714359"/>
    <lineage>
        <taxon>Bacteria</taxon>
        <taxon>Pseudomonadati</taxon>
        <taxon>Pseudomonadota</taxon>
        <taxon>Gammaproteobacteria</taxon>
        <taxon>Lysobacterales</taxon>
        <taxon>Lysobacteraceae</taxon>
        <taxon>Luteimonas</taxon>
    </lineage>
</organism>
<comment type="caution">
    <text evidence="2">The sequence shown here is derived from an EMBL/GenBank/DDBJ whole genome shotgun (WGS) entry which is preliminary data.</text>
</comment>
<reference evidence="2 3" key="1">
    <citation type="submission" date="2024-09" db="EMBL/GenBank/DDBJ databases">
        <authorList>
            <person name="Sun Q."/>
            <person name="Mori K."/>
        </authorList>
    </citation>
    <scope>NUCLEOTIDE SEQUENCE [LARGE SCALE GENOMIC DNA]</scope>
    <source>
        <strain evidence="2 3">KCTC 52403</strain>
    </source>
</reference>
<evidence type="ECO:0000259" key="1">
    <source>
        <dbReference type="Pfam" id="PF01370"/>
    </source>
</evidence>
<protein>
    <submittedName>
        <fullName evidence="2">NAD-dependent epimerase/dehydratase family protein</fullName>
    </submittedName>
</protein>
<dbReference type="Pfam" id="PF01370">
    <property type="entry name" value="Epimerase"/>
    <property type="match status" value="1"/>
</dbReference>
<dbReference type="InterPro" id="IPR001509">
    <property type="entry name" value="Epimerase_deHydtase"/>
</dbReference>
<dbReference type="PANTHER" id="PTHR48079">
    <property type="entry name" value="PROTEIN YEEZ"/>
    <property type="match status" value="1"/>
</dbReference>
<dbReference type="EMBL" id="JBHLTF010000031">
    <property type="protein sequence ID" value="MFC0718150.1"/>
    <property type="molecule type" value="Genomic_DNA"/>
</dbReference>
<dbReference type="RefSeq" id="WP_189494314.1">
    <property type="nucleotide sequence ID" value="NZ_BMZT01000001.1"/>
</dbReference>
<feature type="domain" description="NAD-dependent epimerase/dehydratase" evidence="1">
    <location>
        <begin position="3"/>
        <end position="238"/>
    </location>
</feature>
<dbReference type="InterPro" id="IPR051783">
    <property type="entry name" value="NAD(P)-dependent_oxidoreduct"/>
</dbReference>
<accession>A0ABV6SXI5</accession>
<keyword evidence="3" id="KW-1185">Reference proteome</keyword>
<dbReference type="InterPro" id="IPR036291">
    <property type="entry name" value="NAD(P)-bd_dom_sf"/>
</dbReference>
<proteinExistence type="predicted"/>
<evidence type="ECO:0000313" key="2">
    <source>
        <dbReference type="EMBL" id="MFC0718150.1"/>
    </source>
</evidence>